<dbReference type="KEGG" id="ssei:FJR45_04105"/>
<feature type="domain" description="O-antigen ligase-related" evidence="6">
    <location>
        <begin position="186"/>
        <end position="339"/>
    </location>
</feature>
<organism evidence="7 8">
    <name type="scientific">Sulfurimonas sediminis</name>
    <dbReference type="NCBI Taxonomy" id="2590020"/>
    <lineage>
        <taxon>Bacteria</taxon>
        <taxon>Pseudomonadati</taxon>
        <taxon>Campylobacterota</taxon>
        <taxon>Epsilonproteobacteria</taxon>
        <taxon>Campylobacterales</taxon>
        <taxon>Sulfurimonadaceae</taxon>
        <taxon>Sulfurimonas</taxon>
    </lineage>
</organism>
<accession>A0A7M1B3B9</accession>
<feature type="transmembrane region" description="Helical" evidence="5">
    <location>
        <begin position="14"/>
        <end position="47"/>
    </location>
</feature>
<evidence type="ECO:0000313" key="7">
    <source>
        <dbReference type="EMBL" id="QOP43172.1"/>
    </source>
</evidence>
<evidence type="ECO:0000256" key="3">
    <source>
        <dbReference type="ARBA" id="ARBA00022989"/>
    </source>
</evidence>
<comment type="subcellular location">
    <subcellularLocation>
        <location evidence="1">Membrane</location>
        <topology evidence="1">Multi-pass membrane protein</topology>
    </subcellularLocation>
</comment>
<keyword evidence="3 5" id="KW-1133">Transmembrane helix</keyword>
<feature type="transmembrane region" description="Helical" evidence="5">
    <location>
        <begin position="225"/>
        <end position="243"/>
    </location>
</feature>
<dbReference type="InterPro" id="IPR051533">
    <property type="entry name" value="WaaL-like"/>
</dbReference>
<dbReference type="PANTHER" id="PTHR37422">
    <property type="entry name" value="TEICHURONIC ACID BIOSYNTHESIS PROTEIN TUAE"/>
    <property type="match status" value="1"/>
</dbReference>
<feature type="transmembrane region" description="Helical" evidence="5">
    <location>
        <begin position="59"/>
        <end position="79"/>
    </location>
</feature>
<evidence type="ECO:0000256" key="4">
    <source>
        <dbReference type="ARBA" id="ARBA00023136"/>
    </source>
</evidence>
<dbReference type="EMBL" id="CP041235">
    <property type="protein sequence ID" value="QOP43172.1"/>
    <property type="molecule type" value="Genomic_DNA"/>
</dbReference>
<evidence type="ECO:0000313" key="8">
    <source>
        <dbReference type="Proteomes" id="UP000593719"/>
    </source>
</evidence>
<gene>
    <name evidence="7" type="ORF">FJR45_04105</name>
</gene>
<keyword evidence="7" id="KW-0436">Ligase</keyword>
<evidence type="ECO:0000256" key="2">
    <source>
        <dbReference type="ARBA" id="ARBA00022692"/>
    </source>
</evidence>
<feature type="transmembrane region" description="Helical" evidence="5">
    <location>
        <begin position="115"/>
        <end position="134"/>
    </location>
</feature>
<evidence type="ECO:0000256" key="5">
    <source>
        <dbReference type="SAM" id="Phobius"/>
    </source>
</evidence>
<reference evidence="7 8" key="1">
    <citation type="submission" date="2019-06" db="EMBL/GenBank/DDBJ databases">
        <title>Sulfurimonas gotlandica sp. nov., a chemoautotrophic and psychrotolerant epsilonproteobacterium isolated from a pelagic redoxcline, and an emended description of the genus Sulfurimonas.</title>
        <authorList>
            <person name="Wang S."/>
            <person name="Jiang L."/>
            <person name="Shao Z."/>
        </authorList>
    </citation>
    <scope>NUCLEOTIDE SEQUENCE [LARGE SCALE GENOMIC DNA]</scope>
    <source>
        <strain evidence="7 8">S2-6</strain>
    </source>
</reference>
<feature type="transmembrane region" description="Helical" evidence="5">
    <location>
        <begin position="355"/>
        <end position="374"/>
    </location>
</feature>
<dbReference type="AlphaFoldDB" id="A0A7M1B3B9"/>
<feature type="transmembrane region" description="Helical" evidence="5">
    <location>
        <begin position="325"/>
        <end position="348"/>
    </location>
</feature>
<keyword evidence="8" id="KW-1185">Reference proteome</keyword>
<keyword evidence="4 5" id="KW-0472">Membrane</keyword>
<keyword evidence="2 5" id="KW-0812">Transmembrane</keyword>
<name>A0A7M1B3B9_9BACT</name>
<proteinExistence type="predicted"/>
<dbReference type="Proteomes" id="UP000593719">
    <property type="component" value="Chromosome"/>
</dbReference>
<sequence length="406" mass="46851">MTATIDTRIDFKKYISLILIAYAFSFPISKAATNLFEMLAILLWIIEGNWKEKFELYKHNLLSIAIALLIGFSLLSILWHGNAEITLKYVAKYRHLLIIFVFYSSFDKKYTSHILSAFLLSMFISEIMSYAIFFEVIHYKNISPTDPSPFMSHMTYSTILAFTISILLIKLFYEKNLKYKSFYILFFLTATTNLFINGGRTGQIIFISLIFFTIFSSMKNKIKAFISSFIILLITFSLAYSFSKNFGNRTHQLYTDFNNVVAYNNYTGSGGSRVALTIIGVDTFLNHPLLGTGLAYNMHNITLYAKAHNFNVQQMSRFADYHSTFLTLSTQLGIVGLLISLLIIYVLLTFKIKNIEYKLMSFLFGLSFIIFSFTHNTFHTMNPMIFFALFAGLFNTIQRLETQYEH</sequence>
<dbReference type="GO" id="GO:0016020">
    <property type="term" value="C:membrane"/>
    <property type="evidence" value="ECO:0007669"/>
    <property type="project" value="UniProtKB-SubCell"/>
</dbReference>
<dbReference type="Pfam" id="PF04932">
    <property type="entry name" value="Wzy_C"/>
    <property type="match status" value="1"/>
</dbReference>
<dbReference type="RefSeq" id="WP_193151476.1">
    <property type="nucleotide sequence ID" value="NZ_CP041235.1"/>
</dbReference>
<dbReference type="GO" id="GO:0016874">
    <property type="term" value="F:ligase activity"/>
    <property type="evidence" value="ECO:0007669"/>
    <property type="project" value="UniProtKB-KW"/>
</dbReference>
<feature type="transmembrane region" description="Helical" evidence="5">
    <location>
        <begin position="154"/>
        <end position="173"/>
    </location>
</feature>
<feature type="transmembrane region" description="Helical" evidence="5">
    <location>
        <begin position="202"/>
        <end position="218"/>
    </location>
</feature>
<evidence type="ECO:0000259" key="6">
    <source>
        <dbReference type="Pfam" id="PF04932"/>
    </source>
</evidence>
<protein>
    <submittedName>
        <fullName evidence="7">O-antigen ligase family protein</fullName>
    </submittedName>
</protein>
<dbReference type="PANTHER" id="PTHR37422:SF17">
    <property type="entry name" value="O-ANTIGEN LIGASE"/>
    <property type="match status" value="1"/>
</dbReference>
<dbReference type="InterPro" id="IPR007016">
    <property type="entry name" value="O-antigen_ligase-rel_domated"/>
</dbReference>
<evidence type="ECO:0000256" key="1">
    <source>
        <dbReference type="ARBA" id="ARBA00004141"/>
    </source>
</evidence>